<reference evidence="4 6" key="2">
    <citation type="submission" date="2019-03" db="EMBL/GenBank/DDBJ databases">
        <title>Diverse conjugative elements silence natural transformation in Legionella species.</title>
        <authorList>
            <person name="Durieux I."/>
            <person name="Ginevra C."/>
            <person name="Attaiech L."/>
            <person name="Picq K."/>
            <person name="Juan P.A."/>
            <person name="Jarraud S."/>
            <person name="Charpentier X."/>
        </authorList>
    </citation>
    <scope>NUCLEOTIDE SEQUENCE [LARGE SCALE GENOMIC DNA]</scope>
    <source>
        <strain evidence="4 6">HL-0427-4011</strain>
    </source>
</reference>
<proteinExistence type="predicted"/>
<dbReference type="Proteomes" id="UP000295517">
    <property type="component" value="Chromosome"/>
</dbReference>
<keyword evidence="5" id="KW-1185">Reference proteome</keyword>
<feature type="transmembrane region" description="Helical" evidence="1">
    <location>
        <begin position="99"/>
        <end position="117"/>
    </location>
</feature>
<feature type="domain" description="VTT" evidence="2">
    <location>
        <begin position="37"/>
        <end position="158"/>
    </location>
</feature>
<organism evidence="3 5">
    <name type="scientific">Legionella israelensis</name>
    <dbReference type="NCBI Taxonomy" id="454"/>
    <lineage>
        <taxon>Bacteria</taxon>
        <taxon>Pseudomonadati</taxon>
        <taxon>Pseudomonadota</taxon>
        <taxon>Gammaproteobacteria</taxon>
        <taxon>Legionellales</taxon>
        <taxon>Legionellaceae</taxon>
        <taxon>Legionella</taxon>
    </lineage>
</organism>
<protein>
    <submittedName>
        <fullName evidence="4">DedA family protein</fullName>
    </submittedName>
    <submittedName>
        <fullName evidence="3">Putative membrane protein</fullName>
    </submittedName>
</protein>
<dbReference type="AlphaFoldDB" id="A0A0W0VH56"/>
<dbReference type="GO" id="GO:0005886">
    <property type="term" value="C:plasma membrane"/>
    <property type="evidence" value="ECO:0007669"/>
    <property type="project" value="UniProtKB-ARBA"/>
</dbReference>
<dbReference type="Proteomes" id="UP000054761">
    <property type="component" value="Unassembled WGS sequence"/>
</dbReference>
<feature type="transmembrane region" description="Helical" evidence="1">
    <location>
        <begin position="20"/>
        <end position="37"/>
    </location>
</feature>
<dbReference type="OrthoDB" id="9810270at2"/>
<evidence type="ECO:0000313" key="6">
    <source>
        <dbReference type="Proteomes" id="UP000295517"/>
    </source>
</evidence>
<dbReference type="PANTHER" id="PTHR42709:SF11">
    <property type="entry name" value="DEDA FAMILY PROTEIN"/>
    <property type="match status" value="1"/>
</dbReference>
<sequence>MKFFSTLYQKTIAWSQHRHAPYYLAAVSFAESSFFPIPPDVMLLSMGLAKPEKAWQYALITTLFSVIGGILGYCIGWFSIKFIYTYLVYFHYEDSYQQVVSWFQYYGVWMIFLAGFSPIPYKLFTIAAGALQMAFFPFLLASIIGRGLRFYLVSTIMYLYGAKLHNGLGKYIDVIGWSSVIVFVIVFLIMKWLY</sequence>
<evidence type="ECO:0000313" key="4">
    <source>
        <dbReference type="EMBL" id="QBR84396.1"/>
    </source>
</evidence>
<keyword evidence="1" id="KW-0812">Transmembrane</keyword>
<keyword evidence="1" id="KW-0472">Membrane</keyword>
<keyword evidence="1" id="KW-1133">Transmembrane helix</keyword>
<dbReference type="PATRIC" id="fig|454.4.peg.2267"/>
<accession>A0A0W0VH56</accession>
<evidence type="ECO:0000259" key="2">
    <source>
        <dbReference type="Pfam" id="PF09335"/>
    </source>
</evidence>
<dbReference type="RefSeq" id="WP_058502392.1">
    <property type="nucleotide sequence ID" value="NZ_CAAAJA010000056.1"/>
</dbReference>
<dbReference type="PANTHER" id="PTHR42709">
    <property type="entry name" value="ALKALINE PHOSPHATASE LIKE PROTEIN"/>
    <property type="match status" value="1"/>
</dbReference>
<dbReference type="EMBL" id="LNYH01000112">
    <property type="protein sequence ID" value="KTD19518.1"/>
    <property type="molecule type" value="Genomic_DNA"/>
</dbReference>
<dbReference type="InterPro" id="IPR032816">
    <property type="entry name" value="VTT_dom"/>
</dbReference>
<dbReference type="InterPro" id="IPR051311">
    <property type="entry name" value="DedA_domain"/>
</dbReference>
<dbReference type="EMBL" id="CP038254">
    <property type="protein sequence ID" value="QBR84396.1"/>
    <property type="molecule type" value="Genomic_DNA"/>
</dbReference>
<evidence type="ECO:0000313" key="3">
    <source>
        <dbReference type="EMBL" id="KTD19518.1"/>
    </source>
</evidence>
<evidence type="ECO:0000256" key="1">
    <source>
        <dbReference type="SAM" id="Phobius"/>
    </source>
</evidence>
<name>A0A0W0VH56_9GAMM</name>
<evidence type="ECO:0000313" key="5">
    <source>
        <dbReference type="Proteomes" id="UP000054761"/>
    </source>
</evidence>
<feature type="transmembrane region" description="Helical" evidence="1">
    <location>
        <begin position="174"/>
        <end position="193"/>
    </location>
</feature>
<gene>
    <name evidence="4" type="ORF">E3983_08485</name>
    <name evidence="3" type="ORF">Lisr_2080</name>
</gene>
<dbReference type="STRING" id="454.Lisr_2080"/>
<dbReference type="Pfam" id="PF09335">
    <property type="entry name" value="VTT_dom"/>
    <property type="match status" value="1"/>
</dbReference>
<reference evidence="3 5" key="1">
    <citation type="submission" date="2015-11" db="EMBL/GenBank/DDBJ databases">
        <title>Genomic analysis of 38 Legionella species identifies large and diverse effector repertoires.</title>
        <authorList>
            <person name="Burstein D."/>
            <person name="Amaro F."/>
            <person name="Zusman T."/>
            <person name="Lifshitz Z."/>
            <person name="Cohen O."/>
            <person name="Gilbert J.A."/>
            <person name="Pupko T."/>
            <person name="Shuman H.A."/>
            <person name="Segal G."/>
        </authorList>
    </citation>
    <scope>NUCLEOTIDE SEQUENCE [LARGE SCALE GENOMIC DNA]</scope>
    <source>
        <strain evidence="3 5">Bercovier 4</strain>
    </source>
</reference>
<feature type="transmembrane region" description="Helical" evidence="1">
    <location>
        <begin position="123"/>
        <end position="143"/>
    </location>
</feature>
<feature type="transmembrane region" description="Helical" evidence="1">
    <location>
        <begin position="57"/>
        <end position="78"/>
    </location>
</feature>